<dbReference type="Gene3D" id="3.40.50.150">
    <property type="entry name" value="Vaccinia Virus protein VP39"/>
    <property type="match status" value="1"/>
</dbReference>
<sequence>MPVDFEASESWSEQLVAAGFDSRLPAVVVSTGVTMYLTKDATTATLRQLAGLAAGSTLAMDVPSVDRTSRRRRSLRASESGARAAGTPFISFYTPPEMLTLARQADFGGHYLSAVSCDGTAGHLSR</sequence>
<gene>
    <name evidence="3" type="ORF">R3Q59_23815</name>
</gene>
<dbReference type="Proteomes" id="UP001185737">
    <property type="component" value="Unassembled WGS sequence"/>
</dbReference>
<keyword evidence="4" id="KW-1185">Reference proteome</keyword>
<dbReference type="GO" id="GO:0008168">
    <property type="term" value="F:methyltransferase activity"/>
    <property type="evidence" value="ECO:0007669"/>
    <property type="project" value="UniProtKB-KW"/>
</dbReference>
<comment type="caution">
    <text evidence="3">The sequence shown here is derived from an EMBL/GenBank/DDBJ whole genome shotgun (WGS) entry which is preliminary data.</text>
</comment>
<name>A0ABU4CIY3_RHOJO</name>
<evidence type="ECO:0000256" key="1">
    <source>
        <dbReference type="ARBA" id="ARBA00022603"/>
    </source>
</evidence>
<dbReference type="PANTHER" id="PTHR43619:SF2">
    <property type="entry name" value="S-ADENOSYL-L-METHIONINE-DEPENDENT METHYLTRANSFERASES SUPERFAMILY PROTEIN"/>
    <property type="match status" value="1"/>
</dbReference>
<dbReference type="InterPro" id="IPR029063">
    <property type="entry name" value="SAM-dependent_MTases_sf"/>
</dbReference>
<accession>A0ABU4CIY3</accession>
<organism evidence="3 4">
    <name type="scientific">Rhodococcus jostii</name>
    <dbReference type="NCBI Taxonomy" id="132919"/>
    <lineage>
        <taxon>Bacteria</taxon>
        <taxon>Bacillati</taxon>
        <taxon>Actinomycetota</taxon>
        <taxon>Actinomycetes</taxon>
        <taxon>Mycobacteriales</taxon>
        <taxon>Nocardiaceae</taxon>
        <taxon>Rhodococcus</taxon>
    </lineage>
</organism>
<dbReference type="RefSeq" id="WP_283333993.1">
    <property type="nucleotide sequence ID" value="NZ_JAWLKA010000014.1"/>
</dbReference>
<evidence type="ECO:0000256" key="2">
    <source>
        <dbReference type="ARBA" id="ARBA00022679"/>
    </source>
</evidence>
<dbReference type="GO" id="GO:0032259">
    <property type="term" value="P:methylation"/>
    <property type="evidence" value="ECO:0007669"/>
    <property type="project" value="UniProtKB-KW"/>
</dbReference>
<keyword evidence="2 3" id="KW-0808">Transferase</keyword>
<reference evidence="3 4" key="1">
    <citation type="submission" date="2023-10" db="EMBL/GenBank/DDBJ databases">
        <title>Development of a sustainable strategy for remediation of hydrocarbon-contaminated territories based on the waste exchange concept.</title>
        <authorList>
            <person name="Krivoruchko A."/>
        </authorList>
    </citation>
    <scope>NUCLEOTIDE SEQUENCE [LARGE SCALE GENOMIC DNA]</scope>
    <source>
        <strain evidence="3 4">IEGM 60</strain>
    </source>
</reference>
<keyword evidence="1 3" id="KW-0489">Methyltransferase</keyword>
<dbReference type="Pfam" id="PF04072">
    <property type="entry name" value="LCM"/>
    <property type="match status" value="1"/>
</dbReference>
<evidence type="ECO:0000313" key="4">
    <source>
        <dbReference type="Proteomes" id="UP001185737"/>
    </source>
</evidence>
<dbReference type="EC" id="2.1.1.-" evidence="3"/>
<proteinExistence type="predicted"/>
<evidence type="ECO:0000313" key="3">
    <source>
        <dbReference type="EMBL" id="MDV6283531.1"/>
    </source>
</evidence>
<dbReference type="EMBL" id="JAWLKA010000014">
    <property type="protein sequence ID" value="MDV6283531.1"/>
    <property type="molecule type" value="Genomic_DNA"/>
</dbReference>
<dbReference type="PANTHER" id="PTHR43619">
    <property type="entry name" value="S-ADENOSYL-L-METHIONINE-DEPENDENT METHYLTRANSFERASE YKTD-RELATED"/>
    <property type="match status" value="1"/>
</dbReference>
<dbReference type="InterPro" id="IPR007213">
    <property type="entry name" value="Ppm1/Ppm2/Tcmp"/>
</dbReference>
<protein>
    <submittedName>
        <fullName evidence="3">Class I SAM-dependent methyltransferase</fullName>
        <ecNumber evidence="3">2.1.1.-</ecNumber>
    </submittedName>
</protein>
<dbReference type="SUPFAM" id="SSF53335">
    <property type="entry name" value="S-adenosyl-L-methionine-dependent methyltransferases"/>
    <property type="match status" value="1"/>
</dbReference>